<evidence type="ECO:0000256" key="7">
    <source>
        <dbReference type="ARBA" id="ARBA00022840"/>
    </source>
</evidence>
<feature type="compositionally biased region" description="Polar residues" evidence="11">
    <location>
        <begin position="1135"/>
        <end position="1148"/>
    </location>
</feature>
<feature type="compositionally biased region" description="Basic and acidic residues" evidence="11">
    <location>
        <begin position="1322"/>
        <end position="1331"/>
    </location>
</feature>
<evidence type="ECO:0000256" key="1">
    <source>
        <dbReference type="ARBA" id="ARBA00008874"/>
    </source>
</evidence>
<evidence type="ECO:0000256" key="10">
    <source>
        <dbReference type="PROSITE-ProRule" id="PRU10141"/>
    </source>
</evidence>
<dbReference type="GO" id="GO:0005737">
    <property type="term" value="C:cytoplasm"/>
    <property type="evidence" value="ECO:0007669"/>
    <property type="project" value="TreeGrafter"/>
</dbReference>
<comment type="catalytic activity">
    <reaction evidence="9">
        <text>L-seryl-[protein] + ATP = O-phospho-L-seryl-[protein] + ADP + H(+)</text>
        <dbReference type="Rhea" id="RHEA:17989"/>
        <dbReference type="Rhea" id="RHEA-COMP:9863"/>
        <dbReference type="Rhea" id="RHEA-COMP:11604"/>
        <dbReference type="ChEBI" id="CHEBI:15378"/>
        <dbReference type="ChEBI" id="CHEBI:29999"/>
        <dbReference type="ChEBI" id="CHEBI:30616"/>
        <dbReference type="ChEBI" id="CHEBI:83421"/>
        <dbReference type="ChEBI" id="CHEBI:456216"/>
        <dbReference type="EC" id="2.7.11.1"/>
    </reaction>
</comment>
<keyword evidence="3" id="KW-0723">Serine/threonine-protein kinase</keyword>
<protein>
    <recommendedName>
        <fullName evidence="2">non-specific serine/threonine protein kinase</fullName>
        <ecNumber evidence="2">2.7.11.1</ecNumber>
    </recommendedName>
</protein>
<dbReference type="Pfam" id="PF00069">
    <property type="entry name" value="Pkinase"/>
    <property type="match status" value="1"/>
</dbReference>
<feature type="compositionally biased region" description="Polar residues" evidence="11">
    <location>
        <begin position="1041"/>
        <end position="1050"/>
    </location>
</feature>
<keyword evidence="14" id="KW-1185">Reference proteome</keyword>
<dbReference type="EC" id="2.7.11.1" evidence="2"/>
<keyword evidence="7 10" id="KW-0067">ATP-binding</keyword>
<feature type="region of interest" description="Disordered" evidence="11">
    <location>
        <begin position="173"/>
        <end position="218"/>
    </location>
</feature>
<evidence type="ECO:0000256" key="2">
    <source>
        <dbReference type="ARBA" id="ARBA00012513"/>
    </source>
</evidence>
<evidence type="ECO:0000256" key="8">
    <source>
        <dbReference type="ARBA" id="ARBA00047899"/>
    </source>
</evidence>
<feature type="region of interest" description="Disordered" evidence="11">
    <location>
        <begin position="276"/>
        <end position="400"/>
    </location>
</feature>
<dbReference type="InterPro" id="IPR000719">
    <property type="entry name" value="Prot_kinase_dom"/>
</dbReference>
<reference evidence="13 14" key="1">
    <citation type="submission" date="2015-08" db="EMBL/GenBank/DDBJ databases">
        <title>Emmonsia species relationships and genome sequence.</title>
        <authorList>
            <person name="Cuomo C.A."/>
            <person name="Schwartz I.S."/>
            <person name="Kenyon C."/>
            <person name="De Hoog G.S."/>
            <person name="Govender N.P."/>
            <person name="Botha A."/>
            <person name="Moreno L."/>
            <person name="De Vries M."/>
            <person name="Munoz J.F."/>
            <person name="Stielow J.B."/>
        </authorList>
    </citation>
    <scope>NUCLEOTIDE SEQUENCE [LARGE SCALE GENOMIC DNA]</scope>
    <source>
        <strain evidence="13 14">EI222</strain>
    </source>
</reference>
<dbReference type="InterPro" id="IPR017441">
    <property type="entry name" value="Protein_kinase_ATP_BS"/>
</dbReference>
<dbReference type="Proteomes" id="UP000242791">
    <property type="component" value="Unassembled WGS sequence"/>
</dbReference>
<dbReference type="PANTHER" id="PTHR48012:SF10">
    <property type="entry name" value="FI20177P1"/>
    <property type="match status" value="1"/>
</dbReference>
<evidence type="ECO:0000256" key="6">
    <source>
        <dbReference type="ARBA" id="ARBA00022777"/>
    </source>
</evidence>
<proteinExistence type="inferred from homology"/>
<feature type="compositionally biased region" description="Polar residues" evidence="11">
    <location>
        <begin position="285"/>
        <end position="294"/>
    </location>
</feature>
<evidence type="ECO:0000256" key="3">
    <source>
        <dbReference type="ARBA" id="ARBA00022527"/>
    </source>
</evidence>
<feature type="compositionally biased region" description="Polar residues" evidence="11">
    <location>
        <begin position="1008"/>
        <end position="1025"/>
    </location>
</feature>
<dbReference type="InterPro" id="IPR008271">
    <property type="entry name" value="Ser/Thr_kinase_AS"/>
</dbReference>
<evidence type="ECO:0000256" key="4">
    <source>
        <dbReference type="ARBA" id="ARBA00022679"/>
    </source>
</evidence>
<dbReference type="GO" id="GO:0005524">
    <property type="term" value="F:ATP binding"/>
    <property type="evidence" value="ECO:0007669"/>
    <property type="project" value="UniProtKB-UniRule"/>
</dbReference>
<comment type="similarity">
    <text evidence="1">Belongs to the protein kinase superfamily. STE Ser/Thr protein kinase family. STE20 subfamily.</text>
</comment>
<comment type="catalytic activity">
    <reaction evidence="8">
        <text>L-threonyl-[protein] + ATP = O-phospho-L-threonyl-[protein] + ADP + H(+)</text>
        <dbReference type="Rhea" id="RHEA:46608"/>
        <dbReference type="Rhea" id="RHEA-COMP:11060"/>
        <dbReference type="Rhea" id="RHEA-COMP:11605"/>
        <dbReference type="ChEBI" id="CHEBI:15378"/>
        <dbReference type="ChEBI" id="CHEBI:30013"/>
        <dbReference type="ChEBI" id="CHEBI:30616"/>
        <dbReference type="ChEBI" id="CHEBI:61977"/>
        <dbReference type="ChEBI" id="CHEBI:456216"/>
        <dbReference type="EC" id="2.7.11.1"/>
    </reaction>
</comment>
<dbReference type="FunFam" id="1.10.510.10:FF:000670">
    <property type="entry name" value="Serine/threonin protein kinase, putative"/>
    <property type="match status" value="1"/>
</dbReference>
<dbReference type="VEuPathDB" id="FungiDB:ACJ73_07798"/>
<evidence type="ECO:0000256" key="5">
    <source>
        <dbReference type="ARBA" id="ARBA00022741"/>
    </source>
</evidence>
<dbReference type="Gene3D" id="1.10.510.10">
    <property type="entry name" value="Transferase(Phosphotransferase) domain 1"/>
    <property type="match status" value="1"/>
</dbReference>
<evidence type="ECO:0000256" key="11">
    <source>
        <dbReference type="SAM" id="MobiDB-lite"/>
    </source>
</evidence>
<feature type="compositionally biased region" description="Basic and acidic residues" evidence="11">
    <location>
        <begin position="327"/>
        <end position="338"/>
    </location>
</feature>
<dbReference type="PROSITE" id="PS00107">
    <property type="entry name" value="PROTEIN_KINASE_ATP"/>
    <property type="match status" value="1"/>
</dbReference>
<feature type="compositionally biased region" description="Low complexity" evidence="11">
    <location>
        <begin position="178"/>
        <end position="190"/>
    </location>
</feature>
<evidence type="ECO:0000256" key="9">
    <source>
        <dbReference type="ARBA" id="ARBA00048679"/>
    </source>
</evidence>
<keyword evidence="6 13" id="KW-0418">Kinase</keyword>
<feature type="compositionally biased region" description="Basic and acidic residues" evidence="11">
    <location>
        <begin position="299"/>
        <end position="310"/>
    </location>
</feature>
<feature type="region of interest" description="Disordered" evidence="11">
    <location>
        <begin position="1214"/>
        <end position="1290"/>
    </location>
</feature>
<sequence>MAPPASRERRNACYGDQFQPILTRGLNSSQRDIRAASAFFHSSAINQSGVIDSAKTSHFSSVYPEQFESSQPQLGEGLARSRSDSSGSWEDDIVPETEYLGADDPEPRTDASSDDQQPSAPAFSDEHINSVLGLWKRRSQSPAQSHISSAVETFPSFDSQSNQLGLYEENLNRNKLPSFGTGHTSSFSSSAPKTPQRPPSPSDTLHLSDYSASPPTSNSYANFSNSSTLFRHRALSQQAAYGCPHLSSPSFEDQHNPSPDVYKICLDTPPESKSFRRRPFLDFSSPHQSFSAENQPPERPCDLPDPDKCRKSNPKRNRGKPPLPSPHDFETFNKRNRFDPLSFIPGKESRNSNQPRSPPASLPSAFSPSYEKFPDYPKGPSSSQTSDTADSGDPIEKYSVPYSELPLQSASVKRKPRRSLRLALSLKKILTPKQKSASKDEPISAPLPTQASKSTTNAEAAWFEGVIQQLRDDCVEQERYRDAMDSRHLDPSSAMVALTKQKAEAMRLAREQGAAVKEMCRRAKTEMPPYQFEELIGKGAYGRVYKGRQLSTQKLVAIKVLEIDTLDYKTVRDFRDESIKDFIRETNIMKQVKDAGAKNINMLIEAFSIHSQLWLICEHCPGGSVKTLMRATGDKLEERFIIPIARELAEGLRAIHDAGIIHRDVKAANVLIHEEGHLQICDFGVAGVLQSKVDKRSTWIGTPHWMPPEMFPNRAGPETHQYGSEIDVWAYGCTLFECATGNPPNATLRERMQIGRQLNRFPPKLEGDRFSDSLRSLVAFSLDSDPKVRPTMQSILQHPYIANSMESHPPSSLSELVKIYYQWSQRGGQRISLFNPGGAAAVEFPEGDHIDNEDWNFSTTDGFERRFSLIDLDQLSASLTDLENEMVPTVPEPSCDYFDDSKDTELSAQDKANFDERVKRGAAAMEGLFNEEKPGYKYETKNDFVPVQSQQRFSSDLPLRTDTDRSSVTSTFIDINLGVFDSAHYAAGSASNHPPFQLADADTIRANRSSSRLMRNSTTSRNSGEYQPHRGPRPPTMEWTFPSSMSTETDAASHDDEPGPDIEQPHDEKRDTRAWTFPIMTVEEEAPHEEPNEWADYGNASSRRIEPDDEMTMKYPPLRRPAYSQPPADGAPDSRPSTATSTQSTISDADNDPFRFDRPVTPPGEGEDVVVDDLQNTFYTTSSLDPFPSITDSVIYTDFDEGTHRSIHSYSEFPSPYHEDNIGEGASESPGPQNSRAEGVDAHANGHEDGTGVGDDDGNETERKSVIESDMAHLSFPMPVPPSTESLMQGASDDVVERELDRLLVDFLDGLGVTGEALVRTDVGRGRRGDAGDSSDGSFRGSREEQGQESKMDD</sequence>
<feature type="compositionally biased region" description="Basic and acidic residues" evidence="11">
    <location>
        <begin position="1051"/>
        <end position="1073"/>
    </location>
</feature>
<feature type="region of interest" description="Disordered" evidence="11">
    <location>
        <begin position="1320"/>
        <end position="1354"/>
    </location>
</feature>
<dbReference type="OrthoDB" id="248923at2759"/>
<name>A0A1J9PWY5_9EURO</name>
<dbReference type="SMART" id="SM00220">
    <property type="entry name" value="S_TKc"/>
    <property type="match status" value="1"/>
</dbReference>
<keyword evidence="5 10" id="KW-0547">Nucleotide-binding</keyword>
<evidence type="ECO:0000313" key="14">
    <source>
        <dbReference type="Proteomes" id="UP000242791"/>
    </source>
</evidence>
<feature type="compositionally biased region" description="Basic and acidic residues" evidence="11">
    <location>
        <begin position="1260"/>
        <end position="1271"/>
    </location>
</feature>
<dbReference type="InterPro" id="IPR011009">
    <property type="entry name" value="Kinase-like_dom_sf"/>
</dbReference>
<accession>A0A1J9PWY5</accession>
<feature type="domain" description="Protein kinase" evidence="12">
    <location>
        <begin position="530"/>
        <end position="801"/>
    </location>
</feature>
<dbReference type="PROSITE" id="PS00108">
    <property type="entry name" value="PROTEIN_KINASE_ST"/>
    <property type="match status" value="1"/>
</dbReference>
<feature type="binding site" evidence="10">
    <location>
        <position position="559"/>
    </location>
    <ligand>
        <name>ATP</name>
        <dbReference type="ChEBI" id="CHEBI:30616"/>
    </ligand>
</feature>
<feature type="region of interest" description="Disordered" evidence="11">
    <location>
        <begin position="62"/>
        <end position="123"/>
    </location>
</feature>
<feature type="compositionally biased region" description="Polar residues" evidence="11">
    <location>
        <begin position="202"/>
        <end position="218"/>
    </location>
</feature>
<gene>
    <name evidence="13" type="ORF">ACJ73_07798</name>
</gene>
<feature type="region of interest" description="Disordered" evidence="11">
    <location>
        <begin position="1008"/>
        <end position="1170"/>
    </location>
</feature>
<dbReference type="PANTHER" id="PTHR48012">
    <property type="entry name" value="STERILE20-LIKE KINASE, ISOFORM B-RELATED"/>
    <property type="match status" value="1"/>
</dbReference>
<dbReference type="EMBL" id="LGTZ01001666">
    <property type="protein sequence ID" value="OJD20865.1"/>
    <property type="molecule type" value="Genomic_DNA"/>
</dbReference>
<feature type="compositionally biased region" description="Basic and acidic residues" evidence="11">
    <location>
        <begin position="1238"/>
        <end position="1250"/>
    </location>
</feature>
<feature type="region of interest" description="Disordered" evidence="11">
    <location>
        <begin position="432"/>
        <end position="452"/>
    </location>
</feature>
<dbReference type="STRING" id="1658174.A0A1J9PWY5"/>
<feature type="compositionally biased region" description="Basic and acidic residues" evidence="11">
    <location>
        <begin position="1341"/>
        <end position="1354"/>
    </location>
</feature>
<dbReference type="PROSITE" id="PS50011">
    <property type="entry name" value="PROTEIN_KINASE_DOM"/>
    <property type="match status" value="1"/>
</dbReference>
<evidence type="ECO:0000259" key="12">
    <source>
        <dbReference type="PROSITE" id="PS50011"/>
    </source>
</evidence>
<organism evidence="13 14">
    <name type="scientific">Blastomyces percursus</name>
    <dbReference type="NCBI Taxonomy" id="1658174"/>
    <lineage>
        <taxon>Eukaryota</taxon>
        <taxon>Fungi</taxon>
        <taxon>Dikarya</taxon>
        <taxon>Ascomycota</taxon>
        <taxon>Pezizomycotina</taxon>
        <taxon>Eurotiomycetes</taxon>
        <taxon>Eurotiomycetidae</taxon>
        <taxon>Onygenales</taxon>
        <taxon>Ajellomycetaceae</taxon>
        <taxon>Blastomyces</taxon>
    </lineage>
</organism>
<keyword evidence="4" id="KW-0808">Transferase</keyword>
<comment type="caution">
    <text evidence="13">The sequence shown here is derived from an EMBL/GenBank/DDBJ whole genome shotgun (WGS) entry which is preliminary data.</text>
</comment>
<dbReference type="GO" id="GO:0004674">
    <property type="term" value="F:protein serine/threonine kinase activity"/>
    <property type="evidence" value="ECO:0007669"/>
    <property type="project" value="UniProtKB-KW"/>
</dbReference>
<dbReference type="SUPFAM" id="SSF56112">
    <property type="entry name" value="Protein kinase-like (PK-like)"/>
    <property type="match status" value="1"/>
</dbReference>
<evidence type="ECO:0000313" key="13">
    <source>
        <dbReference type="EMBL" id="OJD20865.1"/>
    </source>
</evidence>
<dbReference type="InterPro" id="IPR050629">
    <property type="entry name" value="STE20/SPS1-PAK"/>
</dbReference>
<feature type="compositionally biased region" description="Polar residues" evidence="11">
    <location>
        <begin position="380"/>
        <end position="389"/>
    </location>
</feature>